<evidence type="ECO:0000256" key="13">
    <source>
        <dbReference type="RuleBase" id="RU004349"/>
    </source>
</evidence>
<dbReference type="OrthoDB" id="9809248at2"/>
<feature type="transmembrane region" description="Helical" evidence="10">
    <location>
        <begin position="21"/>
        <end position="40"/>
    </location>
</feature>
<keyword evidence="7 10" id="KW-0811">Translocation</keyword>
<dbReference type="SUPFAM" id="SSF103491">
    <property type="entry name" value="Preprotein translocase SecY subunit"/>
    <property type="match status" value="1"/>
</dbReference>
<evidence type="ECO:0000256" key="6">
    <source>
        <dbReference type="ARBA" id="ARBA00022989"/>
    </source>
</evidence>
<dbReference type="InterPro" id="IPR026593">
    <property type="entry name" value="SecY"/>
</dbReference>
<dbReference type="InterPro" id="IPR023201">
    <property type="entry name" value="SecY_dom_sf"/>
</dbReference>
<keyword evidence="15" id="KW-1185">Reference proteome</keyword>
<dbReference type="RefSeq" id="WP_058442785.1">
    <property type="nucleotide sequence ID" value="NZ_LNXV01000034.1"/>
</dbReference>
<keyword evidence="5 10" id="KW-0653">Protein transport</keyword>
<evidence type="ECO:0000256" key="9">
    <source>
        <dbReference type="ARBA" id="ARBA00039733"/>
    </source>
</evidence>
<evidence type="ECO:0000256" key="10">
    <source>
        <dbReference type="HAMAP-Rule" id="MF_01465"/>
    </source>
</evidence>
<keyword evidence="10" id="KW-1003">Cell membrane</keyword>
<feature type="transmembrane region" description="Helical" evidence="10">
    <location>
        <begin position="310"/>
        <end position="332"/>
    </location>
</feature>
<keyword evidence="3 10" id="KW-0813">Transport</keyword>
<organism evidence="14 15">
    <name type="scientific">Legionella brunensis</name>
    <dbReference type="NCBI Taxonomy" id="29422"/>
    <lineage>
        <taxon>Bacteria</taxon>
        <taxon>Pseudomonadati</taxon>
        <taxon>Pseudomonadota</taxon>
        <taxon>Gammaproteobacteria</taxon>
        <taxon>Legionellales</taxon>
        <taxon>Legionellaceae</taxon>
        <taxon>Legionella</taxon>
    </lineage>
</organism>
<feature type="transmembrane region" description="Helical" evidence="10">
    <location>
        <begin position="74"/>
        <end position="97"/>
    </location>
</feature>
<feature type="transmembrane region" description="Helical" evidence="10">
    <location>
        <begin position="181"/>
        <end position="198"/>
    </location>
</feature>
<name>A0A0W0S4H3_9GAMM</name>
<dbReference type="GO" id="GO:0006605">
    <property type="term" value="P:protein targeting"/>
    <property type="evidence" value="ECO:0007669"/>
    <property type="project" value="UniProtKB-UniRule"/>
</dbReference>
<feature type="transmembrane region" description="Helical" evidence="10">
    <location>
        <begin position="118"/>
        <end position="138"/>
    </location>
</feature>
<feature type="transmembrane region" description="Helical" evidence="10">
    <location>
        <begin position="269"/>
        <end position="290"/>
    </location>
</feature>
<dbReference type="Pfam" id="PF00344">
    <property type="entry name" value="SecY"/>
    <property type="match status" value="1"/>
</dbReference>
<evidence type="ECO:0000256" key="11">
    <source>
        <dbReference type="RuleBase" id="RU000537"/>
    </source>
</evidence>
<proteinExistence type="inferred from homology"/>
<dbReference type="PANTHER" id="PTHR10906">
    <property type="entry name" value="SECY/SEC61-ALPHA FAMILY MEMBER"/>
    <property type="match status" value="1"/>
</dbReference>
<dbReference type="PROSITE" id="PS00756">
    <property type="entry name" value="SECY_2"/>
    <property type="match status" value="1"/>
</dbReference>
<accession>A0A0W0S4H3</accession>
<sequence>MNNQRQASSQSRGGLAELKARLIFVIVGILVYRLGAHIPVPGLDPQKLANFFGEQQNTIFGLFNMFSGGALSRVTVFAIGIMPYISASIIIQLFSVVSPKLEQLKKEGESGRRKINQYTRYLTLILAVFQSLGMARWLAGQQIALHADVFFYFTSVITLVTGTMFLMWLGEQMTEKGVGNGISLIIFSGIVSSMPHAIASVLQQVKEGQMQALTLLLVAVIVVVVTGFVVFMERGQRRIRVNYAQRTHGRKVYAAQTSHLPLKINMSGVIPPIFASSIILLPATLAQFFGKGKGMDWLADIGMALSPGQPLYLIIYAAAILFFAFFYAALVFNPKDTADNLKKSGAYIPGIRPGEQTTRYIDSVMTRLTLVGAAYLVLVCLLPQILMYTWHVPFYFGGTSLLIIVVVIMDFVAQVQAHLMTQQYDSLMKKANFRGTKLPGLL</sequence>
<dbReference type="GO" id="GO:0005886">
    <property type="term" value="C:plasma membrane"/>
    <property type="evidence" value="ECO:0007669"/>
    <property type="project" value="UniProtKB-SubCell"/>
</dbReference>
<evidence type="ECO:0000256" key="8">
    <source>
        <dbReference type="ARBA" id="ARBA00023136"/>
    </source>
</evidence>
<dbReference type="NCBIfam" id="TIGR00967">
    <property type="entry name" value="3a0501s007"/>
    <property type="match status" value="1"/>
</dbReference>
<evidence type="ECO:0000313" key="15">
    <source>
        <dbReference type="Proteomes" id="UP000054742"/>
    </source>
</evidence>
<gene>
    <name evidence="10 14" type="primary">secY</name>
    <name evidence="14" type="ORF">Lbru_2810</name>
</gene>
<evidence type="ECO:0000256" key="3">
    <source>
        <dbReference type="ARBA" id="ARBA00022448"/>
    </source>
</evidence>
<keyword evidence="8 10" id="KW-0472">Membrane</keyword>
<reference evidence="14 15" key="1">
    <citation type="submission" date="2015-11" db="EMBL/GenBank/DDBJ databases">
        <title>Genomic analysis of 38 Legionella species identifies large and diverse effector repertoires.</title>
        <authorList>
            <person name="Burstein D."/>
            <person name="Amaro F."/>
            <person name="Zusman T."/>
            <person name="Lifshitz Z."/>
            <person name="Cohen O."/>
            <person name="Gilbert J.A."/>
            <person name="Pupko T."/>
            <person name="Shuman H.A."/>
            <person name="Segal G."/>
        </authorList>
    </citation>
    <scope>NUCLEOTIDE SEQUENCE [LARGE SCALE GENOMIC DNA]</scope>
    <source>
        <strain evidence="14 15">ATCC 43878</strain>
    </source>
</reference>
<protein>
    <recommendedName>
        <fullName evidence="9 10">Protein translocase subunit SecY</fullName>
    </recommendedName>
</protein>
<comment type="function">
    <text evidence="10 11">The central subunit of the protein translocation channel SecYEG. Consists of two halves formed by TMs 1-5 and 6-10. These two domains form a lateral gate at the front which open onto the bilayer between TMs 2 and 7, and are clamped together by SecE at the back. The channel is closed by both a pore ring composed of hydrophobic SecY resides and a short helix (helix 2A) on the extracellular side of the membrane which forms a plug. The plug probably moves laterally to allow the channel to open. The ring and the pore may move independently.</text>
</comment>
<dbReference type="PATRIC" id="fig|29422.6.peg.2979"/>
<dbReference type="Gene3D" id="1.10.3370.10">
    <property type="entry name" value="SecY subunit domain"/>
    <property type="match status" value="1"/>
</dbReference>
<evidence type="ECO:0000256" key="7">
    <source>
        <dbReference type="ARBA" id="ARBA00023010"/>
    </source>
</evidence>
<evidence type="ECO:0000256" key="12">
    <source>
        <dbReference type="RuleBase" id="RU003484"/>
    </source>
</evidence>
<dbReference type="InterPro" id="IPR002208">
    <property type="entry name" value="SecY/SEC61-alpha"/>
</dbReference>
<dbReference type="PIRSF" id="PIRSF004557">
    <property type="entry name" value="SecY"/>
    <property type="match status" value="1"/>
</dbReference>
<evidence type="ECO:0000313" key="14">
    <source>
        <dbReference type="EMBL" id="KTC77917.1"/>
    </source>
</evidence>
<dbReference type="GO" id="GO:0065002">
    <property type="term" value="P:intracellular protein transmembrane transport"/>
    <property type="evidence" value="ECO:0007669"/>
    <property type="project" value="UniProtKB-UniRule"/>
</dbReference>
<dbReference type="STRING" id="29422.Lbru_2810"/>
<keyword evidence="4 10" id="KW-0812">Transmembrane</keyword>
<comment type="caution">
    <text evidence="14">The sequence shown here is derived from an EMBL/GenBank/DDBJ whole genome shotgun (WGS) entry which is preliminary data.</text>
</comment>
<feature type="transmembrane region" description="Helical" evidence="10">
    <location>
        <begin position="150"/>
        <end position="169"/>
    </location>
</feature>
<dbReference type="InterPro" id="IPR030659">
    <property type="entry name" value="SecY_CS"/>
</dbReference>
<dbReference type="PROSITE" id="PS00755">
    <property type="entry name" value="SECY_1"/>
    <property type="match status" value="1"/>
</dbReference>
<dbReference type="PRINTS" id="PR00303">
    <property type="entry name" value="SECYTRNLCASE"/>
</dbReference>
<dbReference type="GO" id="GO:0043952">
    <property type="term" value="P:protein transport by the Sec complex"/>
    <property type="evidence" value="ECO:0007669"/>
    <property type="project" value="UniProtKB-UniRule"/>
</dbReference>
<comment type="subcellular location">
    <subcellularLocation>
        <location evidence="10">Cell membrane</location>
        <topology evidence="10">Multi-pass membrane protein</topology>
    </subcellularLocation>
    <subcellularLocation>
        <location evidence="1 12">Membrane</location>
        <topology evidence="1 12">Multi-pass membrane protein</topology>
    </subcellularLocation>
</comment>
<feature type="transmembrane region" description="Helical" evidence="10">
    <location>
        <begin position="210"/>
        <end position="231"/>
    </location>
</feature>
<dbReference type="EMBL" id="LNXV01000034">
    <property type="protein sequence ID" value="KTC77917.1"/>
    <property type="molecule type" value="Genomic_DNA"/>
</dbReference>
<evidence type="ECO:0000256" key="2">
    <source>
        <dbReference type="ARBA" id="ARBA00005751"/>
    </source>
</evidence>
<keyword evidence="6 10" id="KW-1133">Transmembrane helix</keyword>
<evidence type="ECO:0000256" key="4">
    <source>
        <dbReference type="ARBA" id="ARBA00022692"/>
    </source>
</evidence>
<feature type="transmembrane region" description="Helical" evidence="10">
    <location>
        <begin position="368"/>
        <end position="388"/>
    </location>
</feature>
<dbReference type="FunFam" id="1.10.3370.10:FF:000001">
    <property type="entry name" value="Preprotein translocase subunit SecY"/>
    <property type="match status" value="1"/>
</dbReference>
<comment type="similarity">
    <text evidence="2 10 13">Belongs to the SecY/SEC61-alpha family.</text>
</comment>
<evidence type="ECO:0000256" key="5">
    <source>
        <dbReference type="ARBA" id="ARBA00022927"/>
    </source>
</evidence>
<dbReference type="AlphaFoldDB" id="A0A0W0S4H3"/>
<dbReference type="Proteomes" id="UP000054742">
    <property type="component" value="Unassembled WGS sequence"/>
</dbReference>
<comment type="subunit">
    <text evidence="10">Component of the Sec protein translocase complex. Heterotrimer consisting of SecY, SecE and SecG subunits. The heterotrimers can form oligomers, although 1 heterotrimer is thought to be able to translocate proteins. Interacts with the ribosome. Interacts with SecDF, and other proteins may be involved. Interacts with SecA.</text>
</comment>
<dbReference type="HAMAP" id="MF_01465">
    <property type="entry name" value="SecY"/>
    <property type="match status" value="1"/>
</dbReference>
<feature type="transmembrane region" description="Helical" evidence="10">
    <location>
        <begin position="394"/>
        <end position="413"/>
    </location>
</feature>
<evidence type="ECO:0000256" key="1">
    <source>
        <dbReference type="ARBA" id="ARBA00004141"/>
    </source>
</evidence>